<feature type="compositionally biased region" description="Polar residues" evidence="2">
    <location>
        <begin position="1"/>
        <end position="14"/>
    </location>
</feature>
<comment type="caution">
    <text evidence="3">The sequence shown here is derived from an EMBL/GenBank/DDBJ whole genome shotgun (WGS) entry which is preliminary data.</text>
</comment>
<protein>
    <recommendedName>
        <fullName evidence="5">Programmed cell death protein 5</fullName>
    </recommendedName>
</protein>
<evidence type="ECO:0000313" key="4">
    <source>
        <dbReference type="Proteomes" id="UP000078046"/>
    </source>
</evidence>
<comment type="similarity">
    <text evidence="1">Belongs to the PDCD5 family.</text>
</comment>
<gene>
    <name evidence="3" type="ORF">A3Q56_02354</name>
</gene>
<dbReference type="GO" id="GO:0005829">
    <property type="term" value="C:cytosol"/>
    <property type="evidence" value="ECO:0007669"/>
    <property type="project" value="TreeGrafter"/>
</dbReference>
<feature type="region of interest" description="Disordered" evidence="2">
    <location>
        <begin position="1"/>
        <end position="27"/>
    </location>
</feature>
<evidence type="ECO:0000313" key="3">
    <source>
        <dbReference type="EMBL" id="OAF69899.1"/>
    </source>
</evidence>
<evidence type="ECO:0000256" key="2">
    <source>
        <dbReference type="SAM" id="MobiDB-lite"/>
    </source>
</evidence>
<reference evidence="3 4" key="1">
    <citation type="submission" date="2016-04" db="EMBL/GenBank/DDBJ databases">
        <title>The genome of Intoshia linei affirms orthonectids as highly simplified spiralians.</title>
        <authorList>
            <person name="Mikhailov K.V."/>
            <person name="Slusarev G.S."/>
            <person name="Nikitin M.A."/>
            <person name="Logacheva M.D."/>
            <person name="Penin A."/>
            <person name="Aleoshin V."/>
            <person name="Panchin Y.V."/>
        </authorList>
    </citation>
    <scope>NUCLEOTIDE SEQUENCE [LARGE SCALE GENOMIC DNA]</scope>
    <source>
        <strain evidence="3">Intl2013</strain>
        <tissue evidence="3">Whole animal</tissue>
    </source>
</reference>
<evidence type="ECO:0008006" key="5">
    <source>
        <dbReference type="Google" id="ProtNLM"/>
    </source>
</evidence>
<sequence length="117" mass="13707">MSYNQTYNPNTAAQNMEKQQQMQEKMESERAAVLSQIFTVDAMRRLNILRIGNPERASHIEYKAKVLYQSGQVKRKITEVELKKMLEQFANVTSKQETVVTFDRRRNCISDSEDEDE</sequence>
<dbReference type="OrthoDB" id="10252486at2759"/>
<name>A0A177B6I3_9BILA</name>
<dbReference type="Pfam" id="PF01984">
    <property type="entry name" value="dsDNA_bind"/>
    <property type="match status" value="1"/>
</dbReference>
<dbReference type="GO" id="GO:0003677">
    <property type="term" value="F:DNA binding"/>
    <property type="evidence" value="ECO:0007669"/>
    <property type="project" value="InterPro"/>
</dbReference>
<dbReference type="InterPro" id="IPR002836">
    <property type="entry name" value="PDCD5-like"/>
</dbReference>
<dbReference type="PANTHER" id="PTHR10840">
    <property type="entry name" value="PROGRAMMED CELL DEATH PROTEIN 5"/>
    <property type="match status" value="1"/>
</dbReference>
<dbReference type="Gene3D" id="1.10.8.140">
    <property type="entry name" value="PDCD5-like"/>
    <property type="match status" value="1"/>
</dbReference>
<keyword evidence="4" id="KW-1185">Reference proteome</keyword>
<dbReference type="SUPFAM" id="SSF46950">
    <property type="entry name" value="Double-stranded DNA-binding domain"/>
    <property type="match status" value="1"/>
</dbReference>
<dbReference type="InterPro" id="IPR036883">
    <property type="entry name" value="PDCD5-like_sf"/>
</dbReference>
<dbReference type="PIRSF" id="PIRSF015730">
    <property type="entry name" value="TFAR19"/>
    <property type="match status" value="1"/>
</dbReference>
<evidence type="ECO:0000256" key="1">
    <source>
        <dbReference type="ARBA" id="ARBA00010490"/>
    </source>
</evidence>
<dbReference type="EMBL" id="LWCA01000213">
    <property type="protein sequence ID" value="OAF69899.1"/>
    <property type="molecule type" value="Genomic_DNA"/>
</dbReference>
<dbReference type="AlphaFoldDB" id="A0A177B6I3"/>
<organism evidence="3 4">
    <name type="scientific">Intoshia linei</name>
    <dbReference type="NCBI Taxonomy" id="1819745"/>
    <lineage>
        <taxon>Eukaryota</taxon>
        <taxon>Metazoa</taxon>
        <taxon>Spiralia</taxon>
        <taxon>Lophotrochozoa</taxon>
        <taxon>Mesozoa</taxon>
        <taxon>Orthonectida</taxon>
        <taxon>Rhopaluridae</taxon>
        <taxon>Intoshia</taxon>
    </lineage>
</organism>
<dbReference type="PANTHER" id="PTHR10840:SF0">
    <property type="entry name" value="PROGRAMMED CELL DEATH PROTEIN 5"/>
    <property type="match status" value="1"/>
</dbReference>
<dbReference type="Proteomes" id="UP000078046">
    <property type="component" value="Unassembled WGS sequence"/>
</dbReference>
<proteinExistence type="inferred from homology"/>
<accession>A0A177B6I3</accession>